<evidence type="ECO:0000256" key="1">
    <source>
        <dbReference type="ARBA" id="ARBA00023015"/>
    </source>
</evidence>
<sequence>MSMSSRHPHSSIVNPPPPEFINRKKTGRLTNQLQYLEKLVLKSLWRHQFSWPFQQPVDAVKLNLPVRFFFMTAASVTQFLEAVIV</sequence>
<feature type="region of interest" description="Disordered" evidence="4">
    <location>
        <begin position="1"/>
        <end position="23"/>
    </location>
</feature>
<dbReference type="PANTHER" id="PTHR22880:SF175">
    <property type="entry name" value="BROMODOMAIN TESTIS-SPECIFIC PROTEIN"/>
    <property type="match status" value="1"/>
</dbReference>
<dbReference type="GO" id="GO:0005634">
    <property type="term" value="C:nucleus"/>
    <property type="evidence" value="ECO:0007669"/>
    <property type="project" value="TreeGrafter"/>
</dbReference>
<name>A0A974HMB0_XENLA</name>
<proteinExistence type="predicted"/>
<dbReference type="Gene3D" id="1.20.920.10">
    <property type="entry name" value="Bromodomain-like"/>
    <property type="match status" value="1"/>
</dbReference>
<keyword evidence="3" id="KW-0804">Transcription</keyword>
<dbReference type="PANTHER" id="PTHR22880">
    <property type="entry name" value="FALZ-RELATED BROMODOMAIN-CONTAINING PROTEINS"/>
    <property type="match status" value="1"/>
</dbReference>
<evidence type="ECO:0000313" key="5">
    <source>
        <dbReference type="EMBL" id="OCT82863.1"/>
    </source>
</evidence>
<dbReference type="GO" id="GO:0000785">
    <property type="term" value="C:chromatin"/>
    <property type="evidence" value="ECO:0007669"/>
    <property type="project" value="TreeGrafter"/>
</dbReference>
<dbReference type="InterPro" id="IPR036427">
    <property type="entry name" value="Bromodomain-like_sf"/>
</dbReference>
<keyword evidence="2" id="KW-0103">Bromodomain</keyword>
<evidence type="ECO:0000256" key="3">
    <source>
        <dbReference type="ARBA" id="ARBA00023163"/>
    </source>
</evidence>
<evidence type="ECO:0000313" key="6">
    <source>
        <dbReference type="Proteomes" id="UP000694892"/>
    </source>
</evidence>
<evidence type="ECO:0000256" key="2">
    <source>
        <dbReference type="ARBA" id="ARBA00023117"/>
    </source>
</evidence>
<dbReference type="EMBL" id="CM004473">
    <property type="protein sequence ID" value="OCT82863.1"/>
    <property type="molecule type" value="Genomic_DNA"/>
</dbReference>
<protein>
    <submittedName>
        <fullName evidence="5">Uncharacterized protein</fullName>
    </submittedName>
</protein>
<dbReference type="SUPFAM" id="SSF47370">
    <property type="entry name" value="Bromodomain"/>
    <property type="match status" value="1"/>
</dbReference>
<accession>A0A974HMB0</accession>
<reference evidence="6" key="1">
    <citation type="journal article" date="2016" name="Nature">
        <title>Genome evolution in the allotetraploid frog Xenopus laevis.</title>
        <authorList>
            <person name="Session A.M."/>
            <person name="Uno Y."/>
            <person name="Kwon T."/>
            <person name="Chapman J.A."/>
            <person name="Toyoda A."/>
            <person name="Takahashi S."/>
            <person name="Fukui A."/>
            <person name="Hikosaka A."/>
            <person name="Suzuki A."/>
            <person name="Kondo M."/>
            <person name="van Heeringen S.J."/>
            <person name="Quigley I."/>
            <person name="Heinz S."/>
            <person name="Ogino H."/>
            <person name="Ochi H."/>
            <person name="Hellsten U."/>
            <person name="Lyons J.B."/>
            <person name="Simakov O."/>
            <person name="Putnam N."/>
            <person name="Stites J."/>
            <person name="Kuroki Y."/>
            <person name="Tanaka T."/>
            <person name="Michiue T."/>
            <person name="Watanabe M."/>
            <person name="Bogdanovic O."/>
            <person name="Lister R."/>
            <person name="Georgiou G."/>
            <person name="Paranjpe S.S."/>
            <person name="van Kruijsbergen I."/>
            <person name="Shu S."/>
            <person name="Carlson J."/>
            <person name="Kinoshita T."/>
            <person name="Ohta Y."/>
            <person name="Mawaribuchi S."/>
            <person name="Jenkins J."/>
            <person name="Grimwood J."/>
            <person name="Schmutz J."/>
            <person name="Mitros T."/>
            <person name="Mozaffari S.V."/>
            <person name="Suzuki Y."/>
            <person name="Haramoto Y."/>
            <person name="Yamamoto T.S."/>
            <person name="Takagi C."/>
            <person name="Heald R."/>
            <person name="Miller K."/>
            <person name="Haudenschild C."/>
            <person name="Kitzman J."/>
            <person name="Nakayama T."/>
            <person name="Izutsu Y."/>
            <person name="Robert J."/>
            <person name="Fortriede J."/>
            <person name="Burns K."/>
            <person name="Lotay V."/>
            <person name="Karimi K."/>
            <person name="Yasuoka Y."/>
            <person name="Dichmann D.S."/>
            <person name="Flajnik M.F."/>
            <person name="Houston D.W."/>
            <person name="Shendure J."/>
            <person name="DuPasquier L."/>
            <person name="Vize P.D."/>
            <person name="Zorn A.M."/>
            <person name="Ito M."/>
            <person name="Marcotte E.M."/>
            <person name="Wallingford J.B."/>
            <person name="Ito Y."/>
            <person name="Asashima M."/>
            <person name="Ueno N."/>
            <person name="Matsuda Y."/>
            <person name="Veenstra G.J."/>
            <person name="Fujiyama A."/>
            <person name="Harland R.M."/>
            <person name="Taira M."/>
            <person name="Rokhsar D.S."/>
        </authorList>
    </citation>
    <scope>NUCLEOTIDE SEQUENCE [LARGE SCALE GENOMIC DNA]</scope>
    <source>
        <strain evidence="6">J</strain>
    </source>
</reference>
<evidence type="ECO:0000256" key="4">
    <source>
        <dbReference type="SAM" id="MobiDB-lite"/>
    </source>
</evidence>
<dbReference type="InterPro" id="IPR050935">
    <property type="entry name" value="Bromo_chromatin_reader"/>
</dbReference>
<dbReference type="GO" id="GO:0006355">
    <property type="term" value="P:regulation of DNA-templated transcription"/>
    <property type="evidence" value="ECO:0007669"/>
    <property type="project" value="TreeGrafter"/>
</dbReference>
<gene>
    <name evidence="5" type="ORF">XELAEV_18025398mg</name>
</gene>
<dbReference type="GO" id="GO:0006338">
    <property type="term" value="P:chromatin remodeling"/>
    <property type="evidence" value="ECO:0007669"/>
    <property type="project" value="TreeGrafter"/>
</dbReference>
<dbReference type="AlphaFoldDB" id="A0A974HMB0"/>
<dbReference type="Proteomes" id="UP000694892">
    <property type="component" value="Chromosome 4S"/>
</dbReference>
<keyword evidence="1" id="KW-0805">Transcription regulation</keyword>
<organism evidence="5 6">
    <name type="scientific">Xenopus laevis</name>
    <name type="common">African clawed frog</name>
    <dbReference type="NCBI Taxonomy" id="8355"/>
    <lineage>
        <taxon>Eukaryota</taxon>
        <taxon>Metazoa</taxon>
        <taxon>Chordata</taxon>
        <taxon>Craniata</taxon>
        <taxon>Vertebrata</taxon>
        <taxon>Euteleostomi</taxon>
        <taxon>Amphibia</taxon>
        <taxon>Batrachia</taxon>
        <taxon>Anura</taxon>
        <taxon>Pipoidea</taxon>
        <taxon>Pipidae</taxon>
        <taxon>Xenopodinae</taxon>
        <taxon>Xenopus</taxon>
        <taxon>Xenopus</taxon>
    </lineage>
</organism>